<name>A0ABX6YFK0_9MICO</name>
<organism evidence="2 3">
    <name type="scientific">Paramicrobacterium chengjingii</name>
    <dbReference type="NCBI Taxonomy" id="2769067"/>
    <lineage>
        <taxon>Bacteria</taxon>
        <taxon>Bacillati</taxon>
        <taxon>Actinomycetota</taxon>
        <taxon>Actinomycetes</taxon>
        <taxon>Micrococcales</taxon>
        <taxon>Microbacteriaceae</taxon>
        <taxon>Paramicrobacterium</taxon>
    </lineage>
</organism>
<feature type="transmembrane region" description="Helical" evidence="1">
    <location>
        <begin position="12"/>
        <end position="35"/>
    </location>
</feature>
<gene>
    <name evidence="2" type="ORF">HCR76_09955</name>
</gene>
<accession>A0ABX6YFK0</accession>
<evidence type="ECO:0000313" key="3">
    <source>
        <dbReference type="Proteomes" id="UP000662814"/>
    </source>
</evidence>
<keyword evidence="1" id="KW-0472">Membrane</keyword>
<dbReference type="Proteomes" id="UP000662814">
    <property type="component" value="Chromosome"/>
</dbReference>
<keyword evidence="1" id="KW-1133">Transmembrane helix</keyword>
<protein>
    <submittedName>
        <fullName evidence="2">Uncharacterized protein</fullName>
    </submittedName>
</protein>
<feature type="transmembrane region" description="Helical" evidence="1">
    <location>
        <begin position="66"/>
        <end position="85"/>
    </location>
</feature>
<proteinExistence type="predicted"/>
<evidence type="ECO:0000313" key="2">
    <source>
        <dbReference type="EMBL" id="QPZ37185.1"/>
    </source>
</evidence>
<dbReference type="RefSeq" id="WP_166992731.1">
    <property type="nucleotide sequence ID" value="NZ_CP061169.1"/>
</dbReference>
<feature type="transmembrane region" description="Helical" evidence="1">
    <location>
        <begin position="41"/>
        <end position="59"/>
    </location>
</feature>
<feature type="transmembrane region" description="Helical" evidence="1">
    <location>
        <begin position="91"/>
        <end position="112"/>
    </location>
</feature>
<sequence length="121" mass="13062">MAPPKGRYPERTFTRPALVPSILAAMALMAGAALLGNEWFIIVRFAVAILVAVMGVFAVQAKAYHWLVIVVPVVIAWNPVFPFAMGGTGWAIAHLVVPIALVVAGFLIKVPAKESDHHPRR</sequence>
<keyword evidence="3" id="KW-1185">Reference proteome</keyword>
<dbReference type="EMBL" id="CP061169">
    <property type="protein sequence ID" value="QPZ37185.1"/>
    <property type="molecule type" value="Genomic_DNA"/>
</dbReference>
<dbReference type="InterPro" id="IPR046548">
    <property type="entry name" value="DUF6804"/>
</dbReference>
<reference evidence="2 3" key="1">
    <citation type="submission" date="2020-12" db="EMBL/GenBank/DDBJ databases">
        <title>Microbacterium sp. HY060.</title>
        <authorList>
            <person name="Zhou J."/>
        </authorList>
    </citation>
    <scope>NUCLEOTIDE SEQUENCE [LARGE SCALE GENOMIC DNA]</scope>
    <source>
        <strain evidence="2 3">HY60</strain>
    </source>
</reference>
<dbReference type="Pfam" id="PF20619">
    <property type="entry name" value="DUF6804"/>
    <property type="match status" value="1"/>
</dbReference>
<keyword evidence="1" id="KW-0812">Transmembrane</keyword>
<evidence type="ECO:0000256" key="1">
    <source>
        <dbReference type="SAM" id="Phobius"/>
    </source>
</evidence>